<dbReference type="Proteomes" id="UP000293589">
    <property type="component" value="Chromosome"/>
</dbReference>
<dbReference type="AlphaFoldDB" id="A0A4V0YAW4"/>
<dbReference type="EMBL" id="CP035464">
    <property type="protein sequence ID" value="QAY32162.1"/>
    <property type="molecule type" value="Genomic_DNA"/>
</dbReference>
<accession>A0A4V0YAW4</accession>
<dbReference type="PANTHER" id="PTHR38792:SF3">
    <property type="entry name" value="BNR_ASP-BOX REPEAT DOMAIN PROTEIN (AFU_ORTHOLOGUE AFUA_7G06430)-RELATED"/>
    <property type="match status" value="1"/>
</dbReference>
<dbReference type="InterPro" id="IPR036278">
    <property type="entry name" value="Sialidase_sf"/>
</dbReference>
<proteinExistence type="predicted"/>
<organism evidence="1 2">
    <name type="scientific">Bifidobacterium pullorum subsp. gallinarum</name>
    <dbReference type="NCBI Taxonomy" id="78344"/>
    <lineage>
        <taxon>Bacteria</taxon>
        <taxon>Bacillati</taxon>
        <taxon>Actinomycetota</taxon>
        <taxon>Actinomycetes</taxon>
        <taxon>Bifidobacteriales</taxon>
        <taxon>Bifidobacteriaceae</taxon>
        <taxon>Bifidobacterium</taxon>
    </lineage>
</organism>
<dbReference type="KEGG" id="bgx:ESN35_00935"/>
<dbReference type="Gene3D" id="2.120.10.10">
    <property type="match status" value="1"/>
</dbReference>
<name>A0A4V0YAW4_9BIFI</name>
<reference evidence="1 2" key="1">
    <citation type="submission" date="2019-01" db="EMBL/GenBank/DDBJ databases">
        <title>Complete genome sequence of Bifidobacterium gallinarum CACC 514.</title>
        <authorList>
            <person name="Jung M."/>
        </authorList>
    </citation>
    <scope>NUCLEOTIDE SEQUENCE [LARGE SCALE GENOMIC DNA]</scope>
    <source>
        <strain evidence="1 2">CACC 514</strain>
    </source>
</reference>
<dbReference type="RefSeq" id="WP_129236714.1">
    <property type="nucleotide sequence ID" value="NZ_CP035464.1"/>
</dbReference>
<evidence type="ECO:0000313" key="1">
    <source>
        <dbReference type="EMBL" id="QAY32162.1"/>
    </source>
</evidence>
<protein>
    <recommendedName>
        <fullName evidence="3">Exo-alpha-sialidase</fullName>
    </recommendedName>
</protein>
<dbReference type="PANTHER" id="PTHR38792">
    <property type="entry name" value="BNR/ASP-BOX REPEAT DOMAIN PROTEIN (AFU_ORTHOLOGUE AFUA_7G06430)-RELATED"/>
    <property type="match status" value="1"/>
</dbReference>
<evidence type="ECO:0008006" key="3">
    <source>
        <dbReference type="Google" id="ProtNLM"/>
    </source>
</evidence>
<sequence>MNNKRIPAVTGPETLYRMAPDERSNKGGDHAGGIVYPKSAQLPCGRIIMTFERAVGSPVGESLWVYASDDEGVTWRKISEVRPPAELTDDPRYARYISNWTNPYLYVLPERVGDLEIGTLLLASVVSGDDWYYREQKTVNGDAWYNDSDGDRSDMAIVLFSSIDDGETWSVENVIAEGSWQGGSARAIGERFSSRNVNHQVDPVWEPYLMVYDGQLVCYYSDENEYDIIDEHGVMRETSDNDTAADPGGQVLVHRLWNGHHTESWSDPVVDEAGTRFLDGACGDGRPGMTNVVPTTDGKWMITYEWWGGGDDVQYKIADSPLAFGEIRQRGITELPNEGGTLACGGSPVLLRMDDGAIVYNACGSGDIWVNRSGRSDGVWVRAATSLEGGFSRNLMQIAGTSRILLLRADFSGADVQFGTVDLDPILSVSAG</sequence>
<gene>
    <name evidence="1" type="ORF">ESN35_00935</name>
</gene>
<evidence type="ECO:0000313" key="2">
    <source>
        <dbReference type="Proteomes" id="UP000293589"/>
    </source>
</evidence>
<dbReference type="SUPFAM" id="SSF50939">
    <property type="entry name" value="Sialidases"/>
    <property type="match status" value="1"/>
</dbReference>